<dbReference type="OrthoDB" id="3185659at2"/>
<dbReference type="SUPFAM" id="SSF51735">
    <property type="entry name" value="NAD(P)-binding Rossmann-fold domains"/>
    <property type="match status" value="1"/>
</dbReference>
<dbReference type="Gene3D" id="1.10.1040.10">
    <property type="entry name" value="N-(1-d-carboxylethyl)-l-norvaline Dehydrogenase, domain 2"/>
    <property type="match status" value="1"/>
</dbReference>
<evidence type="ECO:0000256" key="4">
    <source>
        <dbReference type="PIRSR" id="PIRSR000103-1"/>
    </source>
</evidence>
<dbReference type="InterPro" id="IPR002204">
    <property type="entry name" value="3-OH-isobutyrate_DH-rel_CS"/>
</dbReference>
<keyword evidence="2" id="KW-0560">Oxidoreductase</keyword>
<gene>
    <name evidence="7" type="ORF">B7R25_15925</name>
</gene>
<feature type="domain" description="3-hydroxyisobutyrate dehydrogenase-like NAD-binding" evidence="6">
    <location>
        <begin position="171"/>
        <end position="290"/>
    </location>
</feature>
<evidence type="ECO:0000259" key="6">
    <source>
        <dbReference type="Pfam" id="PF14833"/>
    </source>
</evidence>
<dbReference type="Pfam" id="PF14833">
    <property type="entry name" value="NAD_binding_11"/>
    <property type="match status" value="1"/>
</dbReference>
<dbReference type="GO" id="GO:0016054">
    <property type="term" value="P:organic acid catabolic process"/>
    <property type="evidence" value="ECO:0007669"/>
    <property type="project" value="UniProtKB-ARBA"/>
</dbReference>
<dbReference type="PROSITE" id="PS00895">
    <property type="entry name" value="3_HYDROXYISOBUT_DH"/>
    <property type="match status" value="1"/>
</dbReference>
<protein>
    <recommendedName>
        <fullName evidence="9">Oxidoreductase</fullName>
    </recommendedName>
</protein>
<dbReference type="PIRSF" id="PIRSF000103">
    <property type="entry name" value="HIBADH"/>
    <property type="match status" value="1"/>
</dbReference>
<dbReference type="InterPro" id="IPR015815">
    <property type="entry name" value="HIBADH-related"/>
</dbReference>
<dbReference type="GO" id="GO:0051287">
    <property type="term" value="F:NAD binding"/>
    <property type="evidence" value="ECO:0007669"/>
    <property type="project" value="InterPro"/>
</dbReference>
<dbReference type="GO" id="GO:0050661">
    <property type="term" value="F:NADP binding"/>
    <property type="evidence" value="ECO:0007669"/>
    <property type="project" value="InterPro"/>
</dbReference>
<dbReference type="EMBL" id="NBXE01000035">
    <property type="protein sequence ID" value="RFA25037.1"/>
    <property type="molecule type" value="Genomic_DNA"/>
</dbReference>
<dbReference type="PANTHER" id="PTHR43580">
    <property type="entry name" value="OXIDOREDUCTASE GLYR1-RELATED"/>
    <property type="match status" value="1"/>
</dbReference>
<evidence type="ECO:0000256" key="2">
    <source>
        <dbReference type="ARBA" id="ARBA00023002"/>
    </source>
</evidence>
<dbReference type="InterPro" id="IPR013328">
    <property type="entry name" value="6PGD_dom2"/>
</dbReference>
<dbReference type="Proteomes" id="UP000257080">
    <property type="component" value="Unassembled WGS sequence"/>
</dbReference>
<dbReference type="Pfam" id="PF03446">
    <property type="entry name" value="NAD_binding_2"/>
    <property type="match status" value="1"/>
</dbReference>
<comment type="similarity">
    <text evidence="1">Belongs to the HIBADH-related family.</text>
</comment>
<evidence type="ECO:0008006" key="9">
    <source>
        <dbReference type="Google" id="ProtNLM"/>
    </source>
</evidence>
<dbReference type="InterPro" id="IPR029154">
    <property type="entry name" value="HIBADH-like_NADP-bd"/>
</dbReference>
<accession>A0A3E0W9V6</accession>
<evidence type="ECO:0000313" key="8">
    <source>
        <dbReference type="Proteomes" id="UP000257080"/>
    </source>
</evidence>
<name>A0A3E0W9V6_9MICO</name>
<comment type="caution">
    <text evidence="7">The sequence shown here is derived from an EMBL/GenBank/DDBJ whole genome shotgun (WGS) entry which is preliminary data.</text>
</comment>
<dbReference type="GO" id="GO:0016491">
    <property type="term" value="F:oxidoreductase activity"/>
    <property type="evidence" value="ECO:0007669"/>
    <property type="project" value="UniProtKB-KW"/>
</dbReference>
<feature type="domain" description="6-phosphogluconate dehydrogenase NADP-binding" evidence="5">
    <location>
        <begin position="10"/>
        <end position="162"/>
    </location>
</feature>
<dbReference type="InterPro" id="IPR008927">
    <property type="entry name" value="6-PGluconate_DH-like_C_sf"/>
</dbReference>
<evidence type="ECO:0000256" key="3">
    <source>
        <dbReference type="ARBA" id="ARBA00023027"/>
    </source>
</evidence>
<dbReference type="SUPFAM" id="SSF48179">
    <property type="entry name" value="6-phosphogluconate dehydrogenase C-terminal domain-like"/>
    <property type="match status" value="1"/>
</dbReference>
<evidence type="ECO:0000259" key="5">
    <source>
        <dbReference type="Pfam" id="PF03446"/>
    </source>
</evidence>
<keyword evidence="3" id="KW-0520">NAD</keyword>
<dbReference type="Gene3D" id="3.40.50.720">
    <property type="entry name" value="NAD(P)-binding Rossmann-like Domain"/>
    <property type="match status" value="1"/>
</dbReference>
<reference evidence="7 8" key="1">
    <citation type="submission" date="2017-04" db="EMBL/GenBank/DDBJ databases">
        <title>Comparative genome analysis of Subtercola boreus.</title>
        <authorList>
            <person name="Cho Y.-J."/>
            <person name="Cho A."/>
            <person name="Kim O.-S."/>
            <person name="Lee J.-I."/>
        </authorList>
    </citation>
    <scope>NUCLEOTIDE SEQUENCE [LARGE SCALE GENOMIC DNA]</scope>
    <source>
        <strain evidence="7 8">P28004</strain>
    </source>
</reference>
<evidence type="ECO:0000313" key="7">
    <source>
        <dbReference type="EMBL" id="RFA25037.1"/>
    </source>
</evidence>
<proteinExistence type="inferred from homology"/>
<dbReference type="InterPro" id="IPR051265">
    <property type="entry name" value="HIBADH-related_NP60_sf"/>
</dbReference>
<dbReference type="InterPro" id="IPR036291">
    <property type="entry name" value="NAD(P)-bd_dom_sf"/>
</dbReference>
<dbReference type="InterPro" id="IPR006115">
    <property type="entry name" value="6PGDH_NADP-bd"/>
</dbReference>
<dbReference type="RefSeq" id="WP_116419935.1">
    <property type="nucleotide sequence ID" value="NZ_NBXC01000030.1"/>
</dbReference>
<dbReference type="AlphaFoldDB" id="A0A3E0W9V6"/>
<feature type="active site" evidence="4">
    <location>
        <position position="176"/>
    </location>
</feature>
<sequence>MAGPKTALPRVGFIGLGTMGQAMVSRLLETGHEVTVWNRSQAATDAVAGLGATKADSVHDVLQTGLVFSILSNDAAVAEVFTADVLAAAPSGSLHVNMATVSTEAATMFDCLHREHGVAYVAAPVLGRSTVASKGQLTILAAGADAGIARALPWLEAMGRRIWPFGVDPAAANVAKISMNYLIIHALQAMSESLTLLEASGVSTSTFVDLMADSLFPGPVYAGYGALIADARYQPAGFTTRLGLKDLGLAQRAASEVGVPLALATDLREVFEAAIADGHADDDWSSIAEVARGRSRRQ</sequence>
<dbReference type="PANTHER" id="PTHR43580:SF2">
    <property type="entry name" value="CYTOKINE-LIKE NUCLEAR FACTOR N-PAC"/>
    <property type="match status" value="1"/>
</dbReference>
<organism evidence="7 8">
    <name type="scientific">Subtercola boreus</name>
    <dbReference type="NCBI Taxonomy" id="120213"/>
    <lineage>
        <taxon>Bacteria</taxon>
        <taxon>Bacillati</taxon>
        <taxon>Actinomycetota</taxon>
        <taxon>Actinomycetes</taxon>
        <taxon>Micrococcales</taxon>
        <taxon>Microbacteriaceae</taxon>
        <taxon>Subtercola</taxon>
    </lineage>
</organism>
<evidence type="ECO:0000256" key="1">
    <source>
        <dbReference type="ARBA" id="ARBA00009080"/>
    </source>
</evidence>